<dbReference type="NCBIfam" id="TIGR01682">
    <property type="entry name" value="moaD"/>
    <property type="match status" value="1"/>
</dbReference>
<comment type="caution">
    <text evidence="1">The sequence shown here is derived from an EMBL/GenBank/DDBJ whole genome shotgun (WGS) entry which is preliminary data.</text>
</comment>
<accession>A0ABW3FB38</accession>
<dbReference type="Proteomes" id="UP001597101">
    <property type="component" value="Unassembled WGS sequence"/>
</dbReference>
<dbReference type="CDD" id="cd00754">
    <property type="entry name" value="Ubl_MoaD"/>
    <property type="match status" value="1"/>
</dbReference>
<protein>
    <submittedName>
        <fullName evidence="1">Molybdopterin converting factor subunit 1</fullName>
    </submittedName>
</protein>
<reference evidence="2" key="1">
    <citation type="journal article" date="2019" name="Int. J. Syst. Evol. Microbiol.">
        <title>The Global Catalogue of Microorganisms (GCM) 10K type strain sequencing project: providing services to taxonomists for standard genome sequencing and annotation.</title>
        <authorList>
            <consortium name="The Broad Institute Genomics Platform"/>
            <consortium name="The Broad Institute Genome Sequencing Center for Infectious Disease"/>
            <person name="Wu L."/>
            <person name="Ma J."/>
        </authorList>
    </citation>
    <scope>NUCLEOTIDE SEQUENCE [LARGE SCALE GENOMIC DNA]</scope>
    <source>
        <strain evidence="2">CCUG 60023</strain>
    </source>
</reference>
<sequence>MVKLIYFSWVRERVGFNEEEIELPDGVATVRDLLGWLRTRGQNYQHALEFPEIIRVALDQEHANHEDTVGTAKEIALFPPMTGG</sequence>
<organism evidence="1 2">
    <name type="scientific">Pseudahrensia aquimaris</name>
    <dbReference type="NCBI Taxonomy" id="744461"/>
    <lineage>
        <taxon>Bacteria</taxon>
        <taxon>Pseudomonadati</taxon>
        <taxon>Pseudomonadota</taxon>
        <taxon>Alphaproteobacteria</taxon>
        <taxon>Hyphomicrobiales</taxon>
        <taxon>Ahrensiaceae</taxon>
        <taxon>Pseudahrensia</taxon>
    </lineage>
</organism>
<dbReference type="EMBL" id="JBHTJV010000003">
    <property type="protein sequence ID" value="MFD0915666.1"/>
    <property type="molecule type" value="Genomic_DNA"/>
</dbReference>
<dbReference type="Gene3D" id="3.10.20.30">
    <property type="match status" value="1"/>
</dbReference>
<dbReference type="InterPro" id="IPR016155">
    <property type="entry name" value="Mopterin_synth/thiamin_S_b"/>
</dbReference>
<dbReference type="RefSeq" id="WP_377211513.1">
    <property type="nucleotide sequence ID" value="NZ_JBHTJV010000003.1"/>
</dbReference>
<gene>
    <name evidence="1" type="primary">moaD</name>
    <name evidence="1" type="ORF">ACFQ14_04540</name>
</gene>
<keyword evidence="2" id="KW-1185">Reference proteome</keyword>
<dbReference type="Pfam" id="PF02597">
    <property type="entry name" value="ThiS"/>
    <property type="match status" value="1"/>
</dbReference>
<name>A0ABW3FB38_9HYPH</name>
<evidence type="ECO:0000313" key="2">
    <source>
        <dbReference type="Proteomes" id="UP001597101"/>
    </source>
</evidence>
<dbReference type="SUPFAM" id="SSF54285">
    <property type="entry name" value="MoaD/ThiS"/>
    <property type="match status" value="1"/>
</dbReference>
<dbReference type="InterPro" id="IPR012675">
    <property type="entry name" value="Beta-grasp_dom_sf"/>
</dbReference>
<evidence type="ECO:0000313" key="1">
    <source>
        <dbReference type="EMBL" id="MFD0915666.1"/>
    </source>
</evidence>
<proteinExistence type="predicted"/>
<dbReference type="InterPro" id="IPR003749">
    <property type="entry name" value="ThiS/MoaD-like"/>
</dbReference>